<accession>A0ABQ9CCX1</accession>
<proteinExistence type="predicted"/>
<dbReference type="Proteomes" id="UP001141253">
    <property type="component" value="Chromosome 5"/>
</dbReference>
<keyword evidence="3" id="KW-1185">Reference proteome</keyword>
<gene>
    <name evidence="2" type="ORF">OIU77_018519</name>
</gene>
<evidence type="ECO:0000313" key="2">
    <source>
        <dbReference type="EMBL" id="KAJ6397519.1"/>
    </source>
</evidence>
<evidence type="ECO:0000256" key="1">
    <source>
        <dbReference type="SAM" id="MobiDB-lite"/>
    </source>
</evidence>
<reference evidence="2" key="1">
    <citation type="submission" date="2022-10" db="EMBL/GenBank/DDBJ databases">
        <authorList>
            <person name="Hyden B.L."/>
            <person name="Feng K."/>
            <person name="Yates T."/>
            <person name="Jawdy S."/>
            <person name="Smart L.B."/>
            <person name="Muchero W."/>
        </authorList>
    </citation>
    <scope>NUCLEOTIDE SEQUENCE</scope>
    <source>
        <tissue evidence="2">Shoot tip</tissue>
    </source>
</reference>
<comment type="caution">
    <text evidence="2">The sequence shown here is derived from an EMBL/GenBank/DDBJ whole genome shotgun (WGS) entry which is preliminary data.</text>
</comment>
<feature type="region of interest" description="Disordered" evidence="1">
    <location>
        <begin position="26"/>
        <end position="59"/>
    </location>
</feature>
<evidence type="ECO:0000313" key="3">
    <source>
        <dbReference type="Proteomes" id="UP001141253"/>
    </source>
</evidence>
<protein>
    <submittedName>
        <fullName evidence="2">Uncharacterized protein</fullName>
    </submittedName>
</protein>
<organism evidence="2 3">
    <name type="scientific">Salix suchowensis</name>
    <dbReference type="NCBI Taxonomy" id="1278906"/>
    <lineage>
        <taxon>Eukaryota</taxon>
        <taxon>Viridiplantae</taxon>
        <taxon>Streptophyta</taxon>
        <taxon>Embryophyta</taxon>
        <taxon>Tracheophyta</taxon>
        <taxon>Spermatophyta</taxon>
        <taxon>Magnoliopsida</taxon>
        <taxon>eudicotyledons</taxon>
        <taxon>Gunneridae</taxon>
        <taxon>Pentapetalae</taxon>
        <taxon>rosids</taxon>
        <taxon>fabids</taxon>
        <taxon>Malpighiales</taxon>
        <taxon>Salicaceae</taxon>
        <taxon>Saliceae</taxon>
        <taxon>Salix</taxon>
    </lineage>
</organism>
<name>A0ABQ9CCX1_9ROSI</name>
<reference evidence="2" key="2">
    <citation type="journal article" date="2023" name="Int. J. Mol. Sci.">
        <title>De Novo Assembly and Annotation of 11 Diverse Shrub Willow (Salix) Genomes Reveals Novel Gene Organization in Sex-Linked Regions.</title>
        <authorList>
            <person name="Hyden B."/>
            <person name="Feng K."/>
            <person name="Yates T.B."/>
            <person name="Jawdy S."/>
            <person name="Cereghino C."/>
            <person name="Smart L.B."/>
            <person name="Muchero W."/>
        </authorList>
    </citation>
    <scope>NUCLEOTIDE SEQUENCE</scope>
    <source>
        <tissue evidence="2">Shoot tip</tissue>
    </source>
</reference>
<dbReference type="EMBL" id="JAPFFI010000003">
    <property type="protein sequence ID" value="KAJ6397519.1"/>
    <property type="molecule type" value="Genomic_DNA"/>
</dbReference>
<sequence length="131" mass="14471">MENWCPWKWKNTQRINASNKCYPSQPDNINADILSTDADGNPAEEEPGMNPRRQSTRNRPMTIKALAALEYGFSEVKKKPKSTGARTHKKSCFRVLPRVPQQSTGNMNACSVGAGIVDLKEESDASGAFIS</sequence>